<keyword evidence="3" id="KW-1185">Reference proteome</keyword>
<evidence type="ECO:0000313" key="3">
    <source>
        <dbReference type="Proteomes" id="UP000050509"/>
    </source>
</evidence>
<dbReference type="AlphaFoldDB" id="A0A0P9FJ58"/>
<feature type="transmembrane region" description="Helical" evidence="1">
    <location>
        <begin position="190"/>
        <end position="210"/>
    </location>
</feature>
<evidence type="ECO:0000313" key="2">
    <source>
        <dbReference type="EMBL" id="KPV53146.1"/>
    </source>
</evidence>
<dbReference type="Pfam" id="PF09858">
    <property type="entry name" value="DUF2085"/>
    <property type="match status" value="1"/>
</dbReference>
<sequence>MNERTSDEIIEMARGEMSARRVQQAETRGLRELPWRYALFGLAGVLLLGLLAWPGMPLEWKMYAVVHGVCAQAHTVDMAGLRLPLCARNTGIYSGFLVTVLFLLALGRARAAKLPPIPILATLIAFLVVMAVDGFNSMLVDLFMPHLYTPQNELRTLTGMGMGVAIAVLMFLIINLSLRQNPDTNQRIMNGWLELGGALLLNLLVLAAMYGNVALMFWPIAFTAWLGITGILYAINVLLTALFMGYEGRVTRMIQLAKPATWALLFTLVELWSLAAARFWLEAQGLIIN</sequence>
<dbReference type="SUPFAM" id="SSF82866">
    <property type="entry name" value="Multidrug efflux transporter AcrB transmembrane domain"/>
    <property type="match status" value="1"/>
</dbReference>
<dbReference type="PATRIC" id="fig|186479.3.peg.6839"/>
<dbReference type="InterPro" id="IPR019206">
    <property type="entry name" value="DUF2085_TM"/>
</dbReference>
<proteinExistence type="predicted"/>
<keyword evidence="1" id="KW-0812">Transmembrane</keyword>
<keyword evidence="1" id="KW-1133">Transmembrane helix</keyword>
<keyword evidence="1" id="KW-0472">Membrane</keyword>
<gene>
    <name evidence="2" type="ORF">SE17_11305</name>
</gene>
<evidence type="ECO:0000256" key="1">
    <source>
        <dbReference type="SAM" id="Phobius"/>
    </source>
</evidence>
<name>A0A0P9FJ58_9CHLR</name>
<comment type="caution">
    <text evidence="2">The sequence shown here is derived from an EMBL/GenBank/DDBJ whole genome shotgun (WGS) entry which is preliminary data.</text>
</comment>
<feature type="transmembrane region" description="Helical" evidence="1">
    <location>
        <begin position="216"/>
        <end position="239"/>
    </location>
</feature>
<organism evidence="2 3">
    <name type="scientific">Kouleothrix aurantiaca</name>
    <dbReference type="NCBI Taxonomy" id="186479"/>
    <lineage>
        <taxon>Bacteria</taxon>
        <taxon>Bacillati</taxon>
        <taxon>Chloroflexota</taxon>
        <taxon>Chloroflexia</taxon>
        <taxon>Chloroflexales</taxon>
        <taxon>Roseiflexineae</taxon>
        <taxon>Roseiflexaceae</taxon>
        <taxon>Kouleothrix</taxon>
    </lineage>
</organism>
<dbReference type="Proteomes" id="UP000050509">
    <property type="component" value="Unassembled WGS sequence"/>
</dbReference>
<protein>
    <recommendedName>
        <fullName evidence="4">DUF2085 domain-containing protein</fullName>
    </recommendedName>
</protein>
<accession>A0A0P9FJ58</accession>
<feature type="transmembrane region" description="Helical" evidence="1">
    <location>
        <begin position="37"/>
        <end position="56"/>
    </location>
</feature>
<dbReference type="EMBL" id="LJCR01000328">
    <property type="protein sequence ID" value="KPV53146.1"/>
    <property type="molecule type" value="Genomic_DNA"/>
</dbReference>
<evidence type="ECO:0008006" key="4">
    <source>
        <dbReference type="Google" id="ProtNLM"/>
    </source>
</evidence>
<feature type="transmembrane region" description="Helical" evidence="1">
    <location>
        <begin position="159"/>
        <end position="178"/>
    </location>
</feature>
<feature type="transmembrane region" description="Helical" evidence="1">
    <location>
        <begin position="119"/>
        <end position="139"/>
    </location>
</feature>
<feature type="transmembrane region" description="Helical" evidence="1">
    <location>
        <begin position="260"/>
        <end position="281"/>
    </location>
</feature>
<reference evidence="2 3" key="1">
    <citation type="submission" date="2015-09" db="EMBL/GenBank/DDBJ databases">
        <title>Draft genome sequence of Kouleothrix aurantiaca JCM 19913.</title>
        <authorList>
            <person name="Hemp J."/>
        </authorList>
    </citation>
    <scope>NUCLEOTIDE SEQUENCE [LARGE SCALE GENOMIC DNA]</scope>
    <source>
        <strain evidence="2 3">COM-B</strain>
    </source>
</reference>
<feature type="transmembrane region" description="Helical" evidence="1">
    <location>
        <begin position="90"/>
        <end position="107"/>
    </location>
</feature>